<dbReference type="EMBL" id="BSXS01002404">
    <property type="protein sequence ID" value="GME79000.1"/>
    <property type="molecule type" value="Genomic_DNA"/>
</dbReference>
<organism evidence="1 2">
    <name type="scientific">Ambrosiozyma monospora</name>
    <name type="common">Yeast</name>
    <name type="synonym">Endomycopsis monosporus</name>
    <dbReference type="NCBI Taxonomy" id="43982"/>
    <lineage>
        <taxon>Eukaryota</taxon>
        <taxon>Fungi</taxon>
        <taxon>Dikarya</taxon>
        <taxon>Ascomycota</taxon>
        <taxon>Saccharomycotina</taxon>
        <taxon>Pichiomycetes</taxon>
        <taxon>Pichiales</taxon>
        <taxon>Pichiaceae</taxon>
        <taxon>Ambrosiozyma</taxon>
    </lineage>
</organism>
<keyword evidence="2" id="KW-1185">Reference proteome</keyword>
<comment type="caution">
    <text evidence="1">The sequence shown here is derived from an EMBL/GenBank/DDBJ whole genome shotgun (WGS) entry which is preliminary data.</text>
</comment>
<dbReference type="Proteomes" id="UP001165064">
    <property type="component" value="Unassembled WGS sequence"/>
</dbReference>
<name>A0ACB5T1V4_AMBMO</name>
<accession>A0ACB5T1V4</accession>
<gene>
    <name evidence="1" type="ORF">Amon02_000371500</name>
</gene>
<evidence type="ECO:0000313" key="2">
    <source>
        <dbReference type="Proteomes" id="UP001165064"/>
    </source>
</evidence>
<protein>
    <submittedName>
        <fullName evidence="1">Unnamed protein product</fullName>
    </submittedName>
</protein>
<sequence>MTTNYQLLNLHQFPSYKVFATVFTNVKNTDEIKSHLIKGDKQYDFAFINAENILSLEQLYSALYKALLDDTNDRKNSKTLHTELIFDLAPQKNIMECLNKFGISSHSSNLLVVKIIKSQTSDATQSQEEGKVSVRDDVFDQLNQKINGEVVPLNDETFKQFANLNAIKKNFKLGNTFTENTDKLNRLLISVTQLKGL</sequence>
<proteinExistence type="predicted"/>
<reference evidence="1" key="1">
    <citation type="submission" date="2023-04" db="EMBL/GenBank/DDBJ databases">
        <title>Ambrosiozyma monospora NBRC 10751.</title>
        <authorList>
            <person name="Ichikawa N."/>
            <person name="Sato H."/>
            <person name="Tonouchi N."/>
        </authorList>
    </citation>
    <scope>NUCLEOTIDE SEQUENCE</scope>
    <source>
        <strain evidence="1">NBRC 10751</strain>
    </source>
</reference>
<evidence type="ECO:0000313" key="1">
    <source>
        <dbReference type="EMBL" id="GME79000.1"/>
    </source>
</evidence>